<comment type="caution">
    <text evidence="8">The sequence shown here is derived from an EMBL/GenBank/DDBJ whole genome shotgun (WGS) entry which is preliminary data.</text>
</comment>
<feature type="transmembrane region" description="Helical" evidence="6">
    <location>
        <begin position="167"/>
        <end position="184"/>
    </location>
</feature>
<feature type="transmembrane region" description="Helical" evidence="6">
    <location>
        <begin position="142"/>
        <end position="161"/>
    </location>
</feature>
<dbReference type="CDD" id="cd17393">
    <property type="entry name" value="MFS_MosC_like"/>
    <property type="match status" value="1"/>
</dbReference>
<reference evidence="8 9" key="1">
    <citation type="submission" date="2020-06" db="EMBL/GenBank/DDBJ databases">
        <title>Taxonomy, biology and ecology of Rhodococcus bacteria occurring in California pistachio and other woody hosts as revealed by genome sequence analyses.</title>
        <authorList>
            <person name="Gai Y."/>
            <person name="Riely B."/>
        </authorList>
    </citation>
    <scope>NUCLEOTIDE SEQUENCE [LARGE SCALE GENOMIC DNA]</scope>
    <source>
        <strain evidence="8 9">BP-281</strain>
    </source>
</reference>
<dbReference type="PANTHER" id="PTHR23514:SF13">
    <property type="entry name" value="INNER MEMBRANE PROTEIN YBJJ"/>
    <property type="match status" value="1"/>
</dbReference>
<feature type="transmembrane region" description="Helical" evidence="6">
    <location>
        <begin position="78"/>
        <end position="97"/>
    </location>
</feature>
<evidence type="ECO:0000256" key="3">
    <source>
        <dbReference type="ARBA" id="ARBA00022989"/>
    </source>
</evidence>
<dbReference type="RefSeq" id="WP_222685755.1">
    <property type="nucleotide sequence ID" value="NZ_JABUBT010000035.1"/>
</dbReference>
<dbReference type="PANTHER" id="PTHR23514">
    <property type="entry name" value="BYPASS OF STOP CODON PROTEIN 6"/>
    <property type="match status" value="1"/>
</dbReference>
<keyword evidence="9" id="KW-1185">Reference proteome</keyword>
<accession>A0ABS7P761</accession>
<dbReference type="EMBL" id="JABUBU010000021">
    <property type="protein sequence ID" value="MBY6368248.1"/>
    <property type="molecule type" value="Genomic_DNA"/>
</dbReference>
<evidence type="ECO:0000256" key="4">
    <source>
        <dbReference type="ARBA" id="ARBA00023136"/>
    </source>
</evidence>
<dbReference type="InterPro" id="IPR020846">
    <property type="entry name" value="MFS_dom"/>
</dbReference>
<dbReference type="Proteomes" id="UP000825228">
    <property type="component" value="Unassembled WGS sequence"/>
</dbReference>
<dbReference type="Pfam" id="PF07690">
    <property type="entry name" value="MFS_1"/>
    <property type="match status" value="1"/>
</dbReference>
<evidence type="ECO:0000256" key="5">
    <source>
        <dbReference type="SAM" id="MobiDB-lite"/>
    </source>
</evidence>
<keyword evidence="2 6" id="KW-0812">Transmembrane</keyword>
<evidence type="ECO:0000256" key="2">
    <source>
        <dbReference type="ARBA" id="ARBA00022692"/>
    </source>
</evidence>
<organism evidence="8 9">
    <name type="scientific">Rhodococcoides corynebacterioides</name>
    <dbReference type="NCBI Taxonomy" id="53972"/>
    <lineage>
        <taxon>Bacteria</taxon>
        <taxon>Bacillati</taxon>
        <taxon>Actinomycetota</taxon>
        <taxon>Actinomycetes</taxon>
        <taxon>Mycobacteriales</taxon>
        <taxon>Nocardiaceae</taxon>
        <taxon>Rhodococcoides</taxon>
    </lineage>
</organism>
<feature type="transmembrane region" description="Helical" evidence="6">
    <location>
        <begin position="288"/>
        <end position="306"/>
    </location>
</feature>
<proteinExistence type="predicted"/>
<feature type="domain" description="Major facilitator superfamily (MFS) profile" evidence="7">
    <location>
        <begin position="13"/>
        <end position="400"/>
    </location>
</feature>
<feature type="transmembrane region" description="Helical" evidence="6">
    <location>
        <begin position="375"/>
        <end position="394"/>
    </location>
</feature>
<feature type="transmembrane region" description="Helical" evidence="6">
    <location>
        <begin position="312"/>
        <end position="333"/>
    </location>
</feature>
<dbReference type="SUPFAM" id="SSF103473">
    <property type="entry name" value="MFS general substrate transporter"/>
    <property type="match status" value="1"/>
</dbReference>
<feature type="transmembrane region" description="Helical" evidence="6">
    <location>
        <begin position="49"/>
        <end position="71"/>
    </location>
</feature>
<dbReference type="InterPro" id="IPR011701">
    <property type="entry name" value="MFS"/>
</dbReference>
<name>A0ABS7P761_9NOCA</name>
<keyword evidence="3 6" id="KW-1133">Transmembrane helix</keyword>
<gene>
    <name evidence="8" type="ORF">HQ603_15960</name>
</gene>
<dbReference type="InterPro" id="IPR036259">
    <property type="entry name" value="MFS_trans_sf"/>
</dbReference>
<evidence type="ECO:0000313" key="8">
    <source>
        <dbReference type="EMBL" id="MBY6368248.1"/>
    </source>
</evidence>
<sequence length="405" mass="40362">MTCRRTAAVLKRRAAAVALIFFVNGAVLGNWGPRIPAIAGDLSLDAATLGLALAGMGTGGLLATPLAALAIRARGSRVTTLASATLLSVAIVLPALAGTWWSLGLALMVLGAADAVMDVAMNAQGVLVENRRGRSILNRLHAGWSAGAVTGGLIGAGAAALAVPVEVHFAVVAAVLLALTVVTARHLEPDAGRRGLDSAAPPERSGSRRGSVARRRSGPAAALALLGALVFVSSLVEDLPQSWGALYATDLGATPGPAGLTVVAFSTAMFVGRLVGDAVVDRVGRHRVLIGGAVAIALAFLAAPWVTSPTVAVVMFAVAGLGAAPIFPAVFGMAGRLPGIAAGTALSVVSLVARIGILVAPIGFGTLAGQLGYGWALWSMVAAGLAVAALATVLRARTSAHAPQG</sequence>
<dbReference type="InterPro" id="IPR051788">
    <property type="entry name" value="MFS_Transporter"/>
</dbReference>
<feature type="region of interest" description="Disordered" evidence="5">
    <location>
        <begin position="192"/>
        <end position="214"/>
    </location>
</feature>
<dbReference type="Gene3D" id="1.20.1250.20">
    <property type="entry name" value="MFS general substrate transporter like domains"/>
    <property type="match status" value="2"/>
</dbReference>
<evidence type="ECO:0000256" key="6">
    <source>
        <dbReference type="SAM" id="Phobius"/>
    </source>
</evidence>
<feature type="transmembrane region" description="Helical" evidence="6">
    <location>
        <begin position="340"/>
        <end position="363"/>
    </location>
</feature>
<feature type="transmembrane region" description="Helical" evidence="6">
    <location>
        <begin position="218"/>
        <end position="236"/>
    </location>
</feature>
<evidence type="ECO:0000256" key="1">
    <source>
        <dbReference type="ARBA" id="ARBA00004651"/>
    </source>
</evidence>
<keyword evidence="4 6" id="KW-0472">Membrane</keyword>
<comment type="subcellular location">
    <subcellularLocation>
        <location evidence="1">Cell membrane</location>
        <topology evidence="1">Multi-pass membrane protein</topology>
    </subcellularLocation>
</comment>
<evidence type="ECO:0000259" key="7">
    <source>
        <dbReference type="PROSITE" id="PS50850"/>
    </source>
</evidence>
<feature type="transmembrane region" description="Helical" evidence="6">
    <location>
        <begin position="256"/>
        <end position="276"/>
    </location>
</feature>
<evidence type="ECO:0000313" key="9">
    <source>
        <dbReference type="Proteomes" id="UP000825228"/>
    </source>
</evidence>
<feature type="transmembrane region" description="Helical" evidence="6">
    <location>
        <begin position="103"/>
        <end position="121"/>
    </location>
</feature>
<protein>
    <submittedName>
        <fullName evidence="8">MFS transporter</fullName>
    </submittedName>
</protein>
<dbReference type="PROSITE" id="PS50850">
    <property type="entry name" value="MFS"/>
    <property type="match status" value="1"/>
</dbReference>